<keyword evidence="1 3" id="KW-0853">WD repeat</keyword>
<dbReference type="InterPro" id="IPR001680">
    <property type="entry name" value="WD40_rpt"/>
</dbReference>
<dbReference type="PRINTS" id="PR00320">
    <property type="entry name" value="GPROTEINBRPT"/>
</dbReference>
<sequence length="1200" mass="132959">MDVLGLLSNISQVVDLLIKIGVMCSIYCVDVKNAPRDVRRLLKEVDRLTVVIKELELLLKSTKGSSKLESPGLRQAVFDLRRLLAELVAKLDLGAKHARAVWPFTKRDVHDLVAEIERQKANITLNINIEQTSILLNVHQELVLSKLRVAEAATFDSSVDGEESYCLQGTRSSIIEQIQHWSINPNSQSVFWLNGMAGTGKSTISRTIAQSFANEGVLGASFFFKSGEGDRGRTAFFFTTIAAQLVRRIPSLAPHIREILDIDASIHEKSLNDQFQTLILDPLKKNSECWPSAALLVVIDALDECGSEENMRLLINVFSKAQLTDKPRLKFFVTSRPELPIRLGFGEIGGKYDNLLLAAVPIPTIEHDLDLFMRHQLHIIKTDYNMSVTEHRKISPDWPGEDVVRKLVAAAVPLFIMAATICRFLKDRRLGGPQHQLSKILEYQKVQTSGLDMTYLPILDRLVVGLSSSTRQEVLNKFQYLIGSIVTLAQPLSIGSLSHVLGISTDVVEDQLDLLHSVLSVPSDLDTPGHYDQRLTQKSSMLIYLLQSALSLMDRSAESVYMIDDLLNKIEGANAQMIGNLLQDARRFVLANVAALDKAPLQIYSSALIFTPKESTVRTLFKASIPSWISSLPTMQHHWDPCLATVENHYPWRSHILTYPTGDKFLSLMGYTMKIWNIKTTSCLEIHQNVLSESVKFSPDGRELFYLSASGISGHNVLRIIEAATKGCIAEFSGHTDTITYAAFSEDTQRLASASRDGTVKIWDEPTRKCLATYDYGSSHQIIGFSPNGLTFLMISKFKGIQLLDSTKTASKLTVSVHDNVRAAAFSPDSRTLVYVNSDGIITFLDLLSGTTLEGEGANSAAGTGAEGLVFFSDSNRLISPMKRQVYSGHHVGIWNTSNATCDFLLKGHRASISYIILSKDEKRITSASYDKTIRVWDAQVGTCIAIYDGHDEPINSIAYSADERLLISANTNSDFKVWDTSLESQGKADGHESAVLEVVFSPDKKRIITTSGDRTVKLWDVAIGKCIATGINHRLFAWIPMMVPQDIPSAPFDHIMNTHGLFGWPRSVKFCSNSSKFLSASESPRNDELKLWDSRTGEYEFLLQRGEHAIMSVAFSPDGTTIASTSRDGKLMCWDAVTRKLHTSFGDQTYGISSSAYSPDGTQLVLACDDGANICIGHRRLGISDRSRFPPRASPVDRD</sequence>
<dbReference type="InterPro" id="IPR056884">
    <property type="entry name" value="NPHP3-like_N"/>
</dbReference>
<name>A0A395NR11_TRIAR</name>
<evidence type="ECO:0000259" key="4">
    <source>
        <dbReference type="PROSITE" id="PS50837"/>
    </source>
</evidence>
<dbReference type="SUPFAM" id="SSF50998">
    <property type="entry name" value="Quinoprotein alcohol dehydrogenase-like"/>
    <property type="match status" value="1"/>
</dbReference>
<dbReference type="STRING" id="490622.A0A395NR11"/>
<dbReference type="PANTHER" id="PTHR19848:SF8">
    <property type="entry name" value="F-BOX AND WD REPEAT DOMAIN CONTAINING 7"/>
    <property type="match status" value="1"/>
</dbReference>
<protein>
    <recommendedName>
        <fullName evidence="4">NACHT domain-containing protein</fullName>
    </recommendedName>
</protein>
<dbReference type="InterPro" id="IPR020472">
    <property type="entry name" value="WD40_PAC1"/>
</dbReference>
<feature type="repeat" description="WD" evidence="3">
    <location>
        <begin position="732"/>
        <end position="773"/>
    </location>
</feature>
<dbReference type="PANTHER" id="PTHR19848">
    <property type="entry name" value="WD40 REPEAT PROTEIN"/>
    <property type="match status" value="1"/>
</dbReference>
<dbReference type="SMART" id="SM00320">
    <property type="entry name" value="WD40"/>
    <property type="match status" value="8"/>
</dbReference>
<feature type="repeat" description="WD" evidence="3">
    <location>
        <begin position="948"/>
        <end position="980"/>
    </location>
</feature>
<dbReference type="PROSITE" id="PS50294">
    <property type="entry name" value="WD_REPEATS_REGION"/>
    <property type="match status" value="5"/>
</dbReference>
<dbReference type="InterPro" id="IPR007111">
    <property type="entry name" value="NACHT_NTPase"/>
</dbReference>
<feature type="repeat" description="WD" evidence="3">
    <location>
        <begin position="906"/>
        <end position="947"/>
    </location>
</feature>
<dbReference type="Pfam" id="PF00400">
    <property type="entry name" value="WD40"/>
    <property type="match status" value="5"/>
</dbReference>
<evidence type="ECO:0000313" key="6">
    <source>
        <dbReference type="Proteomes" id="UP000266272"/>
    </source>
</evidence>
<dbReference type="PROSITE" id="PS50837">
    <property type="entry name" value="NACHT"/>
    <property type="match status" value="1"/>
</dbReference>
<evidence type="ECO:0000256" key="1">
    <source>
        <dbReference type="ARBA" id="ARBA00022574"/>
    </source>
</evidence>
<dbReference type="CDD" id="cd00200">
    <property type="entry name" value="WD40"/>
    <property type="match status" value="1"/>
</dbReference>
<accession>A0A395NR11</accession>
<evidence type="ECO:0000256" key="3">
    <source>
        <dbReference type="PROSITE-ProRule" id="PRU00221"/>
    </source>
</evidence>
<proteinExistence type="predicted"/>
<dbReference type="EMBL" id="PXOA01000209">
    <property type="protein sequence ID" value="RFU78506.1"/>
    <property type="molecule type" value="Genomic_DNA"/>
</dbReference>
<dbReference type="SUPFAM" id="SSF52540">
    <property type="entry name" value="P-loop containing nucleoside triphosphate hydrolases"/>
    <property type="match status" value="1"/>
</dbReference>
<dbReference type="AlphaFoldDB" id="A0A395NR11"/>
<gene>
    <name evidence="5" type="ORF">TARUN_3753</name>
</gene>
<dbReference type="Gene3D" id="2.130.10.10">
    <property type="entry name" value="YVTN repeat-like/Quinoprotein amine dehydrogenase"/>
    <property type="match status" value="4"/>
</dbReference>
<dbReference type="PROSITE" id="PS50082">
    <property type="entry name" value="WD_REPEATS_2"/>
    <property type="match status" value="5"/>
</dbReference>
<dbReference type="Proteomes" id="UP000266272">
    <property type="component" value="Unassembled WGS sequence"/>
</dbReference>
<reference evidence="5 6" key="1">
    <citation type="journal article" date="2018" name="PLoS Pathog.">
        <title>Evolution of structural diversity of trichothecenes, a family of toxins produced by plant pathogenic and entomopathogenic fungi.</title>
        <authorList>
            <person name="Proctor R.H."/>
            <person name="McCormick S.P."/>
            <person name="Kim H.S."/>
            <person name="Cardoza R.E."/>
            <person name="Stanley A.M."/>
            <person name="Lindo L."/>
            <person name="Kelly A."/>
            <person name="Brown D.W."/>
            <person name="Lee T."/>
            <person name="Vaughan M.M."/>
            <person name="Alexander N.J."/>
            <person name="Busman M."/>
            <person name="Gutierrez S."/>
        </authorList>
    </citation>
    <scope>NUCLEOTIDE SEQUENCE [LARGE SCALE GENOMIC DNA]</scope>
    <source>
        <strain evidence="5 6">IBT 40837</strain>
    </source>
</reference>
<feature type="repeat" description="WD" evidence="3">
    <location>
        <begin position="1104"/>
        <end position="1145"/>
    </location>
</feature>
<comment type="caution">
    <text evidence="5">The sequence shown here is derived from an EMBL/GenBank/DDBJ whole genome shotgun (WGS) entry which is preliminary data.</text>
</comment>
<dbReference type="Pfam" id="PF24883">
    <property type="entry name" value="NPHP3_N"/>
    <property type="match status" value="1"/>
</dbReference>
<dbReference type="InterPro" id="IPR019775">
    <property type="entry name" value="WD40_repeat_CS"/>
</dbReference>
<keyword evidence="6" id="KW-1185">Reference proteome</keyword>
<dbReference type="InterPro" id="IPR011047">
    <property type="entry name" value="Quinoprotein_ADH-like_sf"/>
</dbReference>
<feature type="domain" description="NACHT" evidence="4">
    <location>
        <begin position="189"/>
        <end position="337"/>
    </location>
</feature>
<dbReference type="InterPro" id="IPR015943">
    <property type="entry name" value="WD40/YVTN_repeat-like_dom_sf"/>
</dbReference>
<evidence type="ECO:0000256" key="2">
    <source>
        <dbReference type="ARBA" id="ARBA00022737"/>
    </source>
</evidence>
<dbReference type="Gene3D" id="3.40.50.300">
    <property type="entry name" value="P-loop containing nucleotide triphosphate hydrolases"/>
    <property type="match status" value="1"/>
</dbReference>
<organism evidence="5 6">
    <name type="scientific">Trichoderma arundinaceum</name>
    <dbReference type="NCBI Taxonomy" id="490622"/>
    <lineage>
        <taxon>Eukaryota</taxon>
        <taxon>Fungi</taxon>
        <taxon>Dikarya</taxon>
        <taxon>Ascomycota</taxon>
        <taxon>Pezizomycotina</taxon>
        <taxon>Sordariomycetes</taxon>
        <taxon>Hypocreomycetidae</taxon>
        <taxon>Hypocreales</taxon>
        <taxon>Hypocreaceae</taxon>
        <taxon>Trichoderma</taxon>
    </lineage>
</organism>
<keyword evidence="2" id="KW-0677">Repeat</keyword>
<feature type="repeat" description="WD" evidence="3">
    <location>
        <begin position="989"/>
        <end position="1030"/>
    </location>
</feature>
<dbReference type="InterPro" id="IPR027417">
    <property type="entry name" value="P-loop_NTPase"/>
</dbReference>
<dbReference type="OrthoDB" id="674604at2759"/>
<dbReference type="PROSITE" id="PS00678">
    <property type="entry name" value="WD_REPEATS_1"/>
    <property type="match status" value="1"/>
</dbReference>
<evidence type="ECO:0000313" key="5">
    <source>
        <dbReference type="EMBL" id="RFU78506.1"/>
    </source>
</evidence>